<name>A0A7U4DMN6_GEOS0</name>
<proteinExistence type="predicted"/>
<reference evidence="1" key="1">
    <citation type="submission" date="2010-10" db="EMBL/GenBank/DDBJ databases">
        <title>Complete sequence of chromosome of Geobacillus sp. Y4.1MC1.</title>
        <authorList>
            <consortium name="US DOE Joint Genome Institute"/>
            <person name="Lucas S."/>
            <person name="Copeland A."/>
            <person name="Lapidus A."/>
            <person name="Cheng J.-F."/>
            <person name="Bruce D."/>
            <person name="Goodwin L."/>
            <person name="Pitluck S."/>
            <person name="Chertkov O."/>
            <person name="Zhang X."/>
            <person name="Detter J.C."/>
            <person name="Han C."/>
            <person name="Tapia R."/>
            <person name="Land M."/>
            <person name="Hauser L."/>
            <person name="Jeffries C."/>
            <person name="Kyrpides N."/>
            <person name="Ivanova N."/>
            <person name="Ovchinnikova G."/>
            <person name="Brumm P."/>
            <person name="Mead D."/>
            <person name="Woyke T."/>
        </authorList>
    </citation>
    <scope>NUCLEOTIDE SEQUENCE [LARGE SCALE GENOMIC DNA]</scope>
    <source>
        <strain evidence="1">Y4.1MC1</strain>
    </source>
</reference>
<organism evidence="1">
    <name type="scientific">Geobacillus sp. (strain Y4.1MC1)</name>
    <dbReference type="NCBI Taxonomy" id="581103"/>
    <lineage>
        <taxon>Bacteria</taxon>
        <taxon>Bacillati</taxon>
        <taxon>Bacillota</taxon>
        <taxon>Bacilli</taxon>
        <taxon>Bacillales</taxon>
        <taxon>Anoxybacillaceae</taxon>
        <taxon>Geobacillus</taxon>
    </lineage>
</organism>
<dbReference type="KEGG" id="gmc:GY4MC1_3661"/>
<dbReference type="EMBL" id="CP002293">
    <property type="protein sequence ID" value="ADP76288.1"/>
    <property type="molecule type" value="Genomic_DNA"/>
</dbReference>
<gene>
    <name evidence="1" type="ORF">GY4MC1_3661</name>
</gene>
<evidence type="ECO:0000313" key="1">
    <source>
        <dbReference type="EMBL" id="ADP76288.1"/>
    </source>
</evidence>
<accession>A0A7U4DMN6</accession>
<protein>
    <submittedName>
        <fullName evidence="1">Uncharacterized protein</fullName>
    </submittedName>
</protein>
<dbReference type="AlphaFoldDB" id="A0A7U4DMN6"/>
<sequence length="160" mass="18377">MNAITINDNVINVSYSFGNTNYELEINKPGLELLYTLVLDFIDPVVLNEKYSAGLRRTLYDNLKGHIHKLSDEFGHTGLENISSGLRLKRIVRYQVTNPTYEIRDNHLIINSIYELNDSYSSGYGVDYLVTIAGQKYMIPHEILDSDNKVNLKAIYEWNV</sequence>